<comment type="caution">
    <text evidence="1">The sequence shown here is derived from an EMBL/GenBank/DDBJ whole genome shotgun (WGS) entry which is preliminary data.</text>
</comment>
<dbReference type="AlphaFoldDB" id="A0AAW0BA03"/>
<keyword evidence="2" id="KW-1185">Reference proteome</keyword>
<organism evidence="1 2">
    <name type="scientific">Favolaschia claudopus</name>
    <dbReference type="NCBI Taxonomy" id="2862362"/>
    <lineage>
        <taxon>Eukaryota</taxon>
        <taxon>Fungi</taxon>
        <taxon>Dikarya</taxon>
        <taxon>Basidiomycota</taxon>
        <taxon>Agaricomycotina</taxon>
        <taxon>Agaricomycetes</taxon>
        <taxon>Agaricomycetidae</taxon>
        <taxon>Agaricales</taxon>
        <taxon>Marasmiineae</taxon>
        <taxon>Mycenaceae</taxon>
        <taxon>Favolaschia</taxon>
    </lineage>
</organism>
<dbReference type="Proteomes" id="UP001362999">
    <property type="component" value="Unassembled WGS sequence"/>
</dbReference>
<evidence type="ECO:0000313" key="2">
    <source>
        <dbReference type="Proteomes" id="UP001362999"/>
    </source>
</evidence>
<evidence type="ECO:0000313" key="1">
    <source>
        <dbReference type="EMBL" id="KAK7022398.1"/>
    </source>
</evidence>
<reference evidence="1 2" key="1">
    <citation type="journal article" date="2024" name="J Genomics">
        <title>Draft genome sequencing and assembly of Favolaschia claudopus CIRM-BRFM 2984 isolated from oak limbs.</title>
        <authorList>
            <person name="Navarro D."/>
            <person name="Drula E."/>
            <person name="Chaduli D."/>
            <person name="Cazenave R."/>
            <person name="Ahrendt S."/>
            <person name="Wang J."/>
            <person name="Lipzen A."/>
            <person name="Daum C."/>
            <person name="Barry K."/>
            <person name="Grigoriev I.V."/>
            <person name="Favel A."/>
            <person name="Rosso M.N."/>
            <person name="Martin F."/>
        </authorList>
    </citation>
    <scope>NUCLEOTIDE SEQUENCE [LARGE SCALE GENOMIC DNA]</scope>
    <source>
        <strain evidence="1 2">CIRM-BRFM 2984</strain>
    </source>
</reference>
<gene>
    <name evidence="1" type="ORF">R3P38DRAFT_1118140</name>
</gene>
<proteinExistence type="predicted"/>
<dbReference type="EMBL" id="JAWWNJ010000037">
    <property type="protein sequence ID" value="KAK7022398.1"/>
    <property type="molecule type" value="Genomic_DNA"/>
</dbReference>
<accession>A0AAW0BA03</accession>
<protein>
    <submittedName>
        <fullName evidence="1">Uncharacterized protein</fullName>
    </submittedName>
</protein>
<sequence length="209" mass="23633">MMLSNLSSASVLGTVDCMTTQRTENESATDRICLPYRRLDWTAHMRTLSHGSYLCPARLASFTHSASTGVCQTRSSSRWTRALRWEERAPNGYFIRAPANSPRWISPERIWQLDLIGIVSPPLYDVSPSFSSSWTRALPGAASLFRNTVSRVAPRHRNCGAFALRQRWKRWVEAGGDRDDAASMPWPTFTLGTTVTREPSFRHGRADRE</sequence>
<name>A0AAW0BA03_9AGAR</name>